<evidence type="ECO:0000256" key="3">
    <source>
        <dbReference type="ARBA" id="ARBA00023054"/>
    </source>
</evidence>
<evidence type="ECO:0000256" key="5">
    <source>
        <dbReference type="ARBA" id="ARBA00023163"/>
    </source>
</evidence>
<name>A0AAN7GX65_9MYRT</name>
<dbReference type="Pfam" id="PF02042">
    <property type="entry name" value="RWP-RK"/>
    <property type="match status" value="1"/>
</dbReference>
<evidence type="ECO:0000256" key="2">
    <source>
        <dbReference type="ARBA" id="ARBA00023015"/>
    </source>
</evidence>
<dbReference type="PROSITE" id="PS51519">
    <property type="entry name" value="RWP_RK"/>
    <property type="match status" value="1"/>
</dbReference>
<dbReference type="AlphaFoldDB" id="A0AAN7GX65"/>
<proteinExistence type="predicted"/>
<keyword evidence="10" id="KW-1185">Reference proteome</keyword>
<evidence type="ECO:0000313" key="10">
    <source>
        <dbReference type="Proteomes" id="UP001345219"/>
    </source>
</evidence>
<dbReference type="GO" id="GO:0003677">
    <property type="term" value="F:DNA binding"/>
    <property type="evidence" value="ECO:0007669"/>
    <property type="project" value="UniProtKB-KW"/>
</dbReference>
<keyword evidence="6" id="KW-0539">Nucleus</keyword>
<accession>A0AAN7GX65</accession>
<organism evidence="9 10">
    <name type="scientific">Trapa incisa</name>
    <dbReference type="NCBI Taxonomy" id="236973"/>
    <lineage>
        <taxon>Eukaryota</taxon>
        <taxon>Viridiplantae</taxon>
        <taxon>Streptophyta</taxon>
        <taxon>Embryophyta</taxon>
        <taxon>Tracheophyta</taxon>
        <taxon>Spermatophyta</taxon>
        <taxon>Magnoliopsida</taxon>
        <taxon>eudicotyledons</taxon>
        <taxon>Gunneridae</taxon>
        <taxon>Pentapetalae</taxon>
        <taxon>rosids</taxon>
        <taxon>malvids</taxon>
        <taxon>Myrtales</taxon>
        <taxon>Lythraceae</taxon>
        <taxon>Trapa</taxon>
    </lineage>
</organism>
<dbReference type="PANTHER" id="PTHR46373">
    <property type="entry name" value="PROTEIN RKD4"/>
    <property type="match status" value="1"/>
</dbReference>
<dbReference type="GO" id="GO:0003700">
    <property type="term" value="F:DNA-binding transcription factor activity"/>
    <property type="evidence" value="ECO:0007669"/>
    <property type="project" value="InterPro"/>
</dbReference>
<dbReference type="InterPro" id="IPR044607">
    <property type="entry name" value="RKD-like"/>
</dbReference>
<comment type="caution">
    <text evidence="9">The sequence shown here is derived from an EMBL/GenBank/DDBJ whole genome shotgun (WGS) entry which is preliminary data.</text>
</comment>
<dbReference type="Proteomes" id="UP001345219">
    <property type="component" value="Chromosome 9"/>
</dbReference>
<feature type="domain" description="RWP-RK" evidence="8">
    <location>
        <begin position="318"/>
        <end position="399"/>
    </location>
</feature>
<evidence type="ECO:0000256" key="6">
    <source>
        <dbReference type="ARBA" id="ARBA00023242"/>
    </source>
</evidence>
<reference evidence="9 10" key="1">
    <citation type="journal article" date="2023" name="Hortic Res">
        <title>Pangenome of water caltrop reveals structural variations and asymmetric subgenome divergence after allopolyploidization.</title>
        <authorList>
            <person name="Zhang X."/>
            <person name="Chen Y."/>
            <person name="Wang L."/>
            <person name="Yuan Y."/>
            <person name="Fang M."/>
            <person name="Shi L."/>
            <person name="Lu R."/>
            <person name="Comes H.P."/>
            <person name="Ma Y."/>
            <person name="Chen Y."/>
            <person name="Huang G."/>
            <person name="Zhou Y."/>
            <person name="Zheng Z."/>
            <person name="Qiu Y."/>
        </authorList>
    </citation>
    <scope>NUCLEOTIDE SEQUENCE [LARGE SCALE GENOMIC DNA]</scope>
    <source>
        <tissue evidence="9">Roots</tissue>
    </source>
</reference>
<comment type="function">
    <text evidence="1">Putative transcription factor.</text>
</comment>
<feature type="region of interest" description="Disordered" evidence="7">
    <location>
        <begin position="281"/>
        <end position="326"/>
    </location>
</feature>
<evidence type="ECO:0000256" key="4">
    <source>
        <dbReference type="ARBA" id="ARBA00023125"/>
    </source>
</evidence>
<keyword evidence="3" id="KW-0175">Coiled coil</keyword>
<sequence>MGDQWSVVPYHADQYDVFPLYTSEEHFLHADFHGPDRNPTLSDIYYPLLPLEINDNPTALDHPPSSGDFGLLNWPDNEHVVATLGQQDCTVGNSFPTSTLSTARNMGSGGANLGYGGHVDGSGPAPADVGPTECSSGPGPSAVSSDLDKAVPLPSWPMLPYPYLCNCCHVLREIIHTNGNHMTKLELHGRPGMIIHAILEDQPGNQSTSSGHHQYQMFDFCMKSIEDVKEFLLQYCEEKRLAGYKLIPDPLSMYYEAVCVGLVWDDIIFNDQDFFQSSPLPSEVAAQASGGPPENTPWTDQQSYPPVQNNQPHGTNPRTSLAKQRERAGKLTLRDMAHYFHLPLENAAEILELCPTVVKKICRRGGLRRWPHRKIRSLQKQIRKLQPRLGSGDPMERQAAEAEIESLQQQMSSIRYGVPEVQV</sequence>
<protein>
    <recommendedName>
        <fullName evidence="8">RWP-RK domain-containing protein</fullName>
    </recommendedName>
</protein>
<evidence type="ECO:0000256" key="7">
    <source>
        <dbReference type="SAM" id="MobiDB-lite"/>
    </source>
</evidence>
<keyword evidence="2" id="KW-0805">Transcription regulation</keyword>
<dbReference type="EMBL" id="JAXIOK010000022">
    <property type="protein sequence ID" value="KAK4744597.1"/>
    <property type="molecule type" value="Genomic_DNA"/>
</dbReference>
<gene>
    <name evidence="9" type="ORF">SAY87_010909</name>
</gene>
<dbReference type="PANTHER" id="PTHR46373:SF5">
    <property type="entry name" value="RWP-RK DOMAIN PROTEIN"/>
    <property type="match status" value="1"/>
</dbReference>
<keyword evidence="4" id="KW-0238">DNA-binding</keyword>
<evidence type="ECO:0000259" key="8">
    <source>
        <dbReference type="PROSITE" id="PS51519"/>
    </source>
</evidence>
<keyword evidence="5" id="KW-0804">Transcription</keyword>
<feature type="region of interest" description="Disordered" evidence="7">
    <location>
        <begin position="114"/>
        <end position="146"/>
    </location>
</feature>
<feature type="compositionally biased region" description="Polar residues" evidence="7">
    <location>
        <begin position="296"/>
        <end position="322"/>
    </location>
</feature>
<evidence type="ECO:0000256" key="1">
    <source>
        <dbReference type="ARBA" id="ARBA00004049"/>
    </source>
</evidence>
<evidence type="ECO:0000313" key="9">
    <source>
        <dbReference type="EMBL" id="KAK4744597.1"/>
    </source>
</evidence>
<dbReference type="InterPro" id="IPR003035">
    <property type="entry name" value="RWP-RK_dom"/>
</dbReference>